<name>A0ABU6UCT7_9FABA</name>
<evidence type="ECO:0000313" key="3">
    <source>
        <dbReference type="Proteomes" id="UP001341840"/>
    </source>
</evidence>
<keyword evidence="3" id="KW-1185">Reference proteome</keyword>
<feature type="region of interest" description="Disordered" evidence="1">
    <location>
        <begin position="27"/>
        <end position="49"/>
    </location>
</feature>
<proteinExistence type="predicted"/>
<protein>
    <recommendedName>
        <fullName evidence="4">Secreted protein</fullName>
    </recommendedName>
</protein>
<dbReference type="Proteomes" id="UP001341840">
    <property type="component" value="Unassembled WGS sequence"/>
</dbReference>
<evidence type="ECO:0008006" key="4">
    <source>
        <dbReference type="Google" id="ProtNLM"/>
    </source>
</evidence>
<dbReference type="EMBL" id="JASCZI010121009">
    <property type="protein sequence ID" value="MED6158839.1"/>
    <property type="molecule type" value="Genomic_DNA"/>
</dbReference>
<evidence type="ECO:0000313" key="2">
    <source>
        <dbReference type="EMBL" id="MED6158839.1"/>
    </source>
</evidence>
<reference evidence="2 3" key="1">
    <citation type="journal article" date="2023" name="Plants (Basel)">
        <title>Bridging the Gap: Combining Genomics and Transcriptomics Approaches to Understand Stylosanthes scabra, an Orphan Legume from the Brazilian Caatinga.</title>
        <authorList>
            <person name="Ferreira-Neto J.R.C."/>
            <person name="da Silva M.D."/>
            <person name="Binneck E."/>
            <person name="de Melo N.F."/>
            <person name="da Silva R.H."/>
            <person name="de Melo A.L.T.M."/>
            <person name="Pandolfi V."/>
            <person name="Bustamante F.O."/>
            <person name="Brasileiro-Vidal A.C."/>
            <person name="Benko-Iseppon A.M."/>
        </authorList>
    </citation>
    <scope>NUCLEOTIDE SEQUENCE [LARGE SCALE GENOMIC DNA]</scope>
    <source>
        <tissue evidence="2">Leaves</tissue>
    </source>
</reference>
<sequence length="118" mass="12809">MSRWISYYPIIFLASLAEKQAAPRFISTSADKPRKATKKTSDSKTDRRVIRKPCSTPLSAASVSLFTSISATIMHTHLGNVRCDSIVESGSGYGVGNAASRNHSCDAFSGLHGRYLQL</sequence>
<accession>A0ABU6UCT7</accession>
<feature type="compositionally biased region" description="Basic and acidic residues" evidence="1">
    <location>
        <begin position="31"/>
        <end position="48"/>
    </location>
</feature>
<comment type="caution">
    <text evidence="2">The sequence shown here is derived from an EMBL/GenBank/DDBJ whole genome shotgun (WGS) entry which is preliminary data.</text>
</comment>
<gene>
    <name evidence="2" type="ORF">PIB30_036646</name>
</gene>
<evidence type="ECO:0000256" key="1">
    <source>
        <dbReference type="SAM" id="MobiDB-lite"/>
    </source>
</evidence>
<organism evidence="2 3">
    <name type="scientific">Stylosanthes scabra</name>
    <dbReference type="NCBI Taxonomy" id="79078"/>
    <lineage>
        <taxon>Eukaryota</taxon>
        <taxon>Viridiplantae</taxon>
        <taxon>Streptophyta</taxon>
        <taxon>Embryophyta</taxon>
        <taxon>Tracheophyta</taxon>
        <taxon>Spermatophyta</taxon>
        <taxon>Magnoliopsida</taxon>
        <taxon>eudicotyledons</taxon>
        <taxon>Gunneridae</taxon>
        <taxon>Pentapetalae</taxon>
        <taxon>rosids</taxon>
        <taxon>fabids</taxon>
        <taxon>Fabales</taxon>
        <taxon>Fabaceae</taxon>
        <taxon>Papilionoideae</taxon>
        <taxon>50 kb inversion clade</taxon>
        <taxon>dalbergioids sensu lato</taxon>
        <taxon>Dalbergieae</taxon>
        <taxon>Pterocarpus clade</taxon>
        <taxon>Stylosanthes</taxon>
    </lineage>
</organism>